<feature type="domain" description="ASPIC/UnbV" evidence="2">
    <location>
        <begin position="425"/>
        <end position="492"/>
    </location>
</feature>
<dbReference type="InterPro" id="IPR011519">
    <property type="entry name" value="UnbV_ASPIC"/>
</dbReference>
<dbReference type="InterPro" id="IPR027039">
    <property type="entry name" value="Crtac1"/>
</dbReference>
<dbReference type="Proteomes" id="UP000238442">
    <property type="component" value="Chromosome"/>
</dbReference>
<evidence type="ECO:0008006" key="6">
    <source>
        <dbReference type="Google" id="ProtNLM"/>
    </source>
</evidence>
<dbReference type="Gene3D" id="2.130.10.130">
    <property type="entry name" value="Integrin alpha, N-terminal"/>
    <property type="match status" value="1"/>
</dbReference>
<keyword evidence="1" id="KW-0732">Signal</keyword>
<gene>
    <name evidence="4" type="ORF">C5O00_09370</name>
</gene>
<evidence type="ECO:0000313" key="5">
    <source>
        <dbReference type="Proteomes" id="UP000238442"/>
    </source>
</evidence>
<accession>A0A2S0HXM6</accession>
<dbReference type="PANTHER" id="PTHR16026:SF0">
    <property type="entry name" value="CARTILAGE ACIDIC PROTEIN 1"/>
    <property type="match status" value="1"/>
</dbReference>
<evidence type="ECO:0000259" key="2">
    <source>
        <dbReference type="Pfam" id="PF07593"/>
    </source>
</evidence>
<dbReference type="Pfam" id="PF18962">
    <property type="entry name" value="Por_Secre_tail"/>
    <property type="match status" value="1"/>
</dbReference>
<dbReference type="EMBL" id="CP027062">
    <property type="protein sequence ID" value="AVI51370.1"/>
    <property type="molecule type" value="Genomic_DNA"/>
</dbReference>
<dbReference type="InterPro" id="IPR028994">
    <property type="entry name" value="Integrin_alpha_N"/>
</dbReference>
<dbReference type="InterPro" id="IPR026444">
    <property type="entry name" value="Secre_tail"/>
</dbReference>
<organism evidence="4 5">
    <name type="scientific">Pukyongia salina</name>
    <dbReference type="NCBI Taxonomy" id="2094025"/>
    <lineage>
        <taxon>Bacteria</taxon>
        <taxon>Pseudomonadati</taxon>
        <taxon>Bacteroidota</taxon>
        <taxon>Flavobacteriia</taxon>
        <taxon>Flavobacteriales</taxon>
        <taxon>Flavobacteriaceae</taxon>
        <taxon>Pukyongia</taxon>
    </lineage>
</organism>
<dbReference type="PANTHER" id="PTHR16026">
    <property type="entry name" value="CARTILAGE ACIDIC PROTEIN 1"/>
    <property type="match status" value="1"/>
</dbReference>
<protein>
    <recommendedName>
        <fullName evidence="6">Por secretion system C-terminal sorting domain-containing protein</fullName>
    </recommendedName>
</protein>
<dbReference type="RefSeq" id="WP_105216611.1">
    <property type="nucleotide sequence ID" value="NZ_CP027062.1"/>
</dbReference>
<feature type="domain" description="Secretion system C-terminal sorting" evidence="3">
    <location>
        <begin position="512"/>
        <end position="581"/>
    </location>
</feature>
<name>A0A2S0HXM6_9FLAO</name>
<reference evidence="4 5" key="1">
    <citation type="submission" date="2018-02" db="EMBL/GenBank/DDBJ databases">
        <title>Genomic analysis of the strain RR4-38 isolated from a seawater recirculating aquaculture system.</title>
        <authorList>
            <person name="Kim Y.-S."/>
            <person name="Jang Y.H."/>
            <person name="Kim K.-H."/>
        </authorList>
    </citation>
    <scope>NUCLEOTIDE SEQUENCE [LARGE SCALE GENOMIC DNA]</scope>
    <source>
        <strain evidence="4 5">RR4-38</strain>
    </source>
</reference>
<keyword evidence="5" id="KW-1185">Reference proteome</keyword>
<dbReference type="InterPro" id="IPR013517">
    <property type="entry name" value="FG-GAP"/>
</dbReference>
<dbReference type="NCBIfam" id="TIGR04183">
    <property type="entry name" value="Por_Secre_tail"/>
    <property type="match status" value="1"/>
</dbReference>
<dbReference type="KEGG" id="aue:C5O00_09370"/>
<dbReference type="Pfam" id="PF13517">
    <property type="entry name" value="FG-GAP_3"/>
    <property type="match status" value="2"/>
</dbReference>
<sequence length="583" mass="64207">MKILIPSVLQVVLLFNFALIYGQAQFENQAESLGAGIAYGNIQLGAGVSFFDYNNDGLDDITIPASNSRNFTFLKNMGGTFQEENLGIDSNGFQSRQAMWVDFDNDGDNDFFATSDQDWSRLYQNNGDGTFTDITLAAGLPTVIYDTYGAAWGDFNNDRHLDVFYSIRDENQIIPNILYQNNGDGTFTNVTIAAGLETTGYLSFCASFFDMDKDGDQDLYVANDKYDSPNLMYRNNGDGTFTNVSASSGTGIEIDAMSTTIGDYNNDGWLDIYVTNTEFTPPPPGVNGNVLFRNNADGTFTNVAASTGTIFNSVGWGAVFLDGDNEGFTDLYVSGEFEVDPVYLPSAYYENQGDHTFVIPTGIGFENDTRQSYGNAIGDIDNDGYPDIVVMNNNDQNIFLWKNTSIQNHNWLKVKLEGTQGNRMGIGSFIEVGTTHGTQLQFTVCGEGYLGQNSAYEFFGLNDATNVDFVRVTWPSGIVDYFEDLNVNQHITIIEGTGILSSDSASFAVFSMYPNPASELVFLNFPSEAERQLVVLDVTGKVVISEEIFGNTHQMDLSVISGGVYIVEVRFNGNVHRKKLIKH</sequence>
<proteinExistence type="predicted"/>
<dbReference type="OrthoDB" id="9816120at2"/>
<dbReference type="SUPFAM" id="SSF69318">
    <property type="entry name" value="Integrin alpha N-terminal domain"/>
    <property type="match status" value="1"/>
</dbReference>
<evidence type="ECO:0000259" key="3">
    <source>
        <dbReference type="Pfam" id="PF18962"/>
    </source>
</evidence>
<dbReference type="Pfam" id="PF07593">
    <property type="entry name" value="UnbV_ASPIC"/>
    <property type="match status" value="1"/>
</dbReference>
<evidence type="ECO:0000256" key="1">
    <source>
        <dbReference type="ARBA" id="ARBA00022729"/>
    </source>
</evidence>
<dbReference type="AlphaFoldDB" id="A0A2S0HXM6"/>
<evidence type="ECO:0000313" key="4">
    <source>
        <dbReference type="EMBL" id="AVI51370.1"/>
    </source>
</evidence>